<comment type="cofactor">
    <cofactor evidence="2">
        <name>Mg(2+)</name>
        <dbReference type="ChEBI" id="CHEBI:18420"/>
    </cofactor>
</comment>
<dbReference type="PANTHER" id="PTHR11046">
    <property type="entry name" value="OLIGORIBONUCLEASE, MITOCHONDRIAL"/>
    <property type="match status" value="1"/>
</dbReference>
<evidence type="ECO:0000256" key="2">
    <source>
        <dbReference type="ARBA" id="ARBA00001946"/>
    </source>
</evidence>
<comment type="caution">
    <text evidence="16">The sequence shown here is derived from an EMBL/GenBank/DDBJ whole genome shotgun (WGS) entry which is preliminary data.</text>
</comment>
<dbReference type="EC" id="3.1.11.1" evidence="3"/>
<dbReference type="NCBIfam" id="NF008746">
    <property type="entry name" value="PRK11779.1"/>
    <property type="match status" value="1"/>
</dbReference>
<gene>
    <name evidence="16" type="ORF">JCM19241_4256</name>
</gene>
<evidence type="ECO:0000256" key="12">
    <source>
        <dbReference type="ARBA" id="ARBA00023204"/>
    </source>
</evidence>
<evidence type="ECO:0000256" key="11">
    <source>
        <dbReference type="ARBA" id="ARBA00023125"/>
    </source>
</evidence>
<dbReference type="InterPro" id="IPR013620">
    <property type="entry name" value="Exonuc_1_SH3"/>
</dbReference>
<evidence type="ECO:0000256" key="1">
    <source>
        <dbReference type="ARBA" id="ARBA00000563"/>
    </source>
</evidence>
<dbReference type="PROSITE" id="PS51784">
    <property type="entry name" value="EXOI_SH3"/>
    <property type="match status" value="1"/>
</dbReference>
<dbReference type="GO" id="GO:0003677">
    <property type="term" value="F:DNA binding"/>
    <property type="evidence" value="ECO:0007669"/>
    <property type="project" value="UniProtKB-KW"/>
</dbReference>
<evidence type="ECO:0000256" key="3">
    <source>
        <dbReference type="ARBA" id="ARBA00012108"/>
    </source>
</evidence>
<keyword evidence="11" id="KW-0238">DNA-binding</keyword>
<dbReference type="SMART" id="SM00479">
    <property type="entry name" value="EXOIII"/>
    <property type="match status" value="1"/>
</dbReference>
<protein>
    <recommendedName>
        <fullName evidence="4">Exodeoxyribonuclease I</fullName>
        <ecNumber evidence="3">3.1.11.1</ecNumber>
    </recommendedName>
    <alternativeName>
        <fullName evidence="13">DNA deoxyribophosphodiesterase</fullName>
    </alternativeName>
</protein>
<dbReference type="AlphaFoldDB" id="A0A0B8QQT6"/>
<keyword evidence="9" id="KW-0269">Exonuclease</keyword>
<keyword evidence="5" id="KW-0540">Nuclease</keyword>
<dbReference type="InterPro" id="IPR012337">
    <property type="entry name" value="RNaseH-like_sf"/>
</dbReference>
<reference evidence="16 17" key="1">
    <citation type="submission" date="2015-01" db="EMBL/GenBank/DDBJ databases">
        <title>Vibrio sp. C94 JCM 19241 whole genome shotgun sequence.</title>
        <authorList>
            <person name="Sawabe T."/>
            <person name="Meirelles P."/>
            <person name="Feng G."/>
            <person name="Sayaka M."/>
            <person name="Hattori M."/>
            <person name="Ohkuma M."/>
        </authorList>
    </citation>
    <scope>NUCLEOTIDE SEQUENCE [LARGE SCALE GENOMIC DNA]</scope>
    <source>
        <strain evidence="17">JCM 19241</strain>
    </source>
</reference>
<dbReference type="InterPro" id="IPR034747">
    <property type="entry name" value="EXOI_SH3"/>
</dbReference>
<dbReference type="STRING" id="1481914.JCM19241_4256"/>
<evidence type="ECO:0000313" key="17">
    <source>
        <dbReference type="Proteomes" id="UP000031666"/>
    </source>
</evidence>
<evidence type="ECO:0000256" key="14">
    <source>
        <dbReference type="ARBA" id="ARBA00046792"/>
    </source>
</evidence>
<dbReference type="Gene3D" id="3.30.1520.20">
    <property type="entry name" value="Exonuclease ExoI, domain 2"/>
    <property type="match status" value="1"/>
</dbReference>
<evidence type="ECO:0000313" key="16">
    <source>
        <dbReference type="EMBL" id="GAM76719.1"/>
    </source>
</evidence>
<dbReference type="PANTHER" id="PTHR11046:SF11">
    <property type="entry name" value="EXODEOXYRIBONUCLEASE I"/>
    <property type="match status" value="1"/>
</dbReference>
<evidence type="ECO:0000256" key="6">
    <source>
        <dbReference type="ARBA" id="ARBA00022723"/>
    </source>
</evidence>
<proteinExistence type="predicted"/>
<keyword evidence="7" id="KW-0227">DNA damage</keyword>
<keyword evidence="8 16" id="KW-0378">Hydrolase</keyword>
<dbReference type="InterPro" id="IPR036397">
    <property type="entry name" value="RNaseH_sf"/>
</dbReference>
<evidence type="ECO:0000256" key="13">
    <source>
        <dbReference type="ARBA" id="ARBA00031220"/>
    </source>
</evidence>
<reference evidence="16 17" key="2">
    <citation type="submission" date="2015-01" db="EMBL/GenBank/DDBJ databases">
        <authorList>
            <consortium name="NBRP consortium"/>
            <person name="Sawabe T."/>
            <person name="Meirelles P."/>
            <person name="Feng G."/>
            <person name="Sayaka M."/>
            <person name="Hattori M."/>
            <person name="Ohkuma M."/>
        </authorList>
    </citation>
    <scope>NUCLEOTIDE SEQUENCE [LARGE SCALE GENOMIC DNA]</scope>
    <source>
        <strain evidence="17">JCM 19241</strain>
    </source>
</reference>
<name>A0A0B8QQT6_9VIBR</name>
<dbReference type="Proteomes" id="UP000031666">
    <property type="component" value="Unassembled WGS sequence"/>
</dbReference>
<organism evidence="16 17">
    <name type="scientific">Vibrio ishigakensis</name>
    <dbReference type="NCBI Taxonomy" id="1481914"/>
    <lineage>
        <taxon>Bacteria</taxon>
        <taxon>Pseudomonadati</taxon>
        <taxon>Pseudomonadota</taxon>
        <taxon>Gammaproteobacteria</taxon>
        <taxon>Vibrionales</taxon>
        <taxon>Vibrionaceae</taxon>
        <taxon>Vibrio</taxon>
    </lineage>
</organism>
<dbReference type="InterPro" id="IPR013520">
    <property type="entry name" value="Ribonucl_H"/>
</dbReference>
<evidence type="ECO:0000256" key="9">
    <source>
        <dbReference type="ARBA" id="ARBA00022839"/>
    </source>
</evidence>
<accession>A0A0B8QQT6</accession>
<dbReference type="CDD" id="cd06138">
    <property type="entry name" value="ExoI_N"/>
    <property type="match status" value="1"/>
</dbReference>
<sequence>MQAPQPTFFFFDYETWGVSPAKDRPSQFAGVRTDADLNVIGEPLVIYCQPPADYLPSPEAALVTGISPQKALNEGLPEPEFIAAIHAELSKPNTTSLGYNSVRFDDEVTRYTCYRNFLDPYEWSYKNGNSRWDLLDVMRACHALRPEGINWPENDQGFNSFKLEHLSVANGIEHSNAHDAMADVHATIELAKKVKQAQPRLFDFFYQHRGKNKLNTLVNIPEMTPLVHVSGMLSNEHLKTSLVAPIGWTQQKALICVDLTQDITPLLNSQLKRSKPDFIRQGLN</sequence>
<evidence type="ECO:0000256" key="4">
    <source>
        <dbReference type="ARBA" id="ARBA00019900"/>
    </source>
</evidence>
<dbReference type="SUPFAM" id="SSF53098">
    <property type="entry name" value="Ribonuclease H-like"/>
    <property type="match status" value="1"/>
</dbReference>
<keyword evidence="10" id="KW-0460">Magnesium</keyword>
<evidence type="ECO:0000256" key="8">
    <source>
        <dbReference type="ARBA" id="ARBA00022801"/>
    </source>
</evidence>
<dbReference type="InterPro" id="IPR038649">
    <property type="entry name" value="EXOI_SH3_sf"/>
</dbReference>
<dbReference type="GO" id="GO:0008310">
    <property type="term" value="F:single-stranded DNA 3'-5' DNA exonuclease activity"/>
    <property type="evidence" value="ECO:0007669"/>
    <property type="project" value="UniProtKB-EC"/>
</dbReference>
<comment type="catalytic activity">
    <reaction evidence="1">
        <text>Exonucleolytic cleavage in the 3'- to 5'-direction to yield nucleoside 5'-phosphates.</text>
        <dbReference type="EC" id="3.1.11.1"/>
    </reaction>
</comment>
<dbReference type="GO" id="GO:0000175">
    <property type="term" value="F:3'-5'-RNA exonuclease activity"/>
    <property type="evidence" value="ECO:0007669"/>
    <property type="project" value="InterPro"/>
</dbReference>
<feature type="domain" description="ExoI SH3-like" evidence="15">
    <location>
        <begin position="199"/>
        <end position="284"/>
    </location>
</feature>
<dbReference type="EMBL" id="BBSC01000006">
    <property type="protein sequence ID" value="GAM76719.1"/>
    <property type="molecule type" value="Genomic_DNA"/>
</dbReference>
<keyword evidence="12" id="KW-0234">DNA repair</keyword>
<dbReference type="GO" id="GO:0006281">
    <property type="term" value="P:DNA repair"/>
    <property type="evidence" value="ECO:0007669"/>
    <property type="project" value="UniProtKB-KW"/>
</dbReference>
<dbReference type="Gene3D" id="3.30.420.10">
    <property type="entry name" value="Ribonuclease H-like superfamily/Ribonuclease H"/>
    <property type="match status" value="1"/>
</dbReference>
<dbReference type="FunFam" id="3.30.420.10:FF:000033">
    <property type="entry name" value="Exodeoxyribonuclease I"/>
    <property type="match status" value="1"/>
</dbReference>
<dbReference type="Pfam" id="PF08411">
    <property type="entry name" value="ExoI_SH3"/>
    <property type="match status" value="1"/>
</dbReference>
<keyword evidence="6" id="KW-0479">Metal-binding</keyword>
<dbReference type="GO" id="GO:0046872">
    <property type="term" value="F:metal ion binding"/>
    <property type="evidence" value="ECO:0007669"/>
    <property type="project" value="UniProtKB-KW"/>
</dbReference>
<dbReference type="InterPro" id="IPR022894">
    <property type="entry name" value="Oligoribonuclease"/>
</dbReference>
<evidence type="ECO:0000256" key="5">
    <source>
        <dbReference type="ARBA" id="ARBA00022722"/>
    </source>
</evidence>
<comment type="subunit">
    <text evidence="14">Monomer. Interacts with ssb (via C-terminus); this interaction stimulates the exonuclease activity by recruiting the enzyme to its substrate.</text>
</comment>
<evidence type="ECO:0000256" key="7">
    <source>
        <dbReference type="ARBA" id="ARBA00022763"/>
    </source>
</evidence>
<evidence type="ECO:0000259" key="15">
    <source>
        <dbReference type="PROSITE" id="PS51784"/>
    </source>
</evidence>
<dbReference type="Pfam" id="PF00929">
    <property type="entry name" value="RNase_T"/>
    <property type="match status" value="1"/>
</dbReference>
<evidence type="ECO:0000256" key="10">
    <source>
        <dbReference type="ARBA" id="ARBA00022842"/>
    </source>
</evidence>